<dbReference type="AlphaFoldDB" id="A0A376BZP4"/>
<dbReference type="EMBL" id="UFTJ01000001">
    <property type="protein sequence ID" value="SSZ47133.1"/>
    <property type="molecule type" value="Genomic_DNA"/>
</dbReference>
<proteinExistence type="predicted"/>
<name>A0A376BZP4_9FLAO</name>
<organism evidence="1 2">
    <name type="scientific">Bergeyella zoohelcum</name>
    <dbReference type="NCBI Taxonomy" id="1015"/>
    <lineage>
        <taxon>Bacteria</taxon>
        <taxon>Pseudomonadati</taxon>
        <taxon>Bacteroidota</taxon>
        <taxon>Flavobacteriia</taxon>
        <taxon>Flavobacteriales</taxon>
        <taxon>Weeksellaceae</taxon>
        <taxon>Bergeyella</taxon>
    </lineage>
</organism>
<dbReference type="Proteomes" id="UP000255515">
    <property type="component" value="Unassembled WGS sequence"/>
</dbReference>
<gene>
    <name evidence="1" type="ORF">NCTC11661_00799</name>
</gene>
<accession>A0A376BZP4</accession>
<reference evidence="1 2" key="1">
    <citation type="submission" date="2018-06" db="EMBL/GenBank/DDBJ databases">
        <authorList>
            <consortium name="Pathogen Informatics"/>
            <person name="Doyle S."/>
        </authorList>
    </citation>
    <scope>NUCLEOTIDE SEQUENCE [LARGE SCALE GENOMIC DNA]</scope>
    <source>
        <strain evidence="1 2">NCTC11661</strain>
    </source>
</reference>
<evidence type="ECO:0000313" key="1">
    <source>
        <dbReference type="EMBL" id="SSZ47133.1"/>
    </source>
</evidence>
<protein>
    <submittedName>
        <fullName evidence="1">Uncharacterized protein</fullName>
    </submittedName>
</protein>
<sequence length="169" mass="19294">MHHSTSYLQLKEYFQQLVEHATFINGFSGYFARELHDKQSSFQGVCYPCLALFGYGIDIEGEQLNSTAVRSMNFGILIGDVPAGDYEAQYQTIDRAEILAMKVVARMRYDSHNERHFLYGALLKNTIEVRPIELEGSGIFGVEVSFKLKNHQSLKLNTEDWNDINSICE</sequence>
<dbReference type="RefSeq" id="WP_002686458.1">
    <property type="nucleotide sequence ID" value="NZ_UFTJ01000001.1"/>
</dbReference>
<evidence type="ECO:0000313" key="2">
    <source>
        <dbReference type="Proteomes" id="UP000255515"/>
    </source>
</evidence>